<name>A0ABY6UAY9_BIOOC</name>
<evidence type="ECO:0000313" key="2">
    <source>
        <dbReference type="Proteomes" id="UP000766486"/>
    </source>
</evidence>
<reference evidence="1 2" key="1">
    <citation type="submission" date="2019-06" db="EMBL/GenBank/DDBJ databases">
        <authorList>
            <person name="Broberg M."/>
        </authorList>
    </citation>
    <scope>NUCLEOTIDE SEQUENCE [LARGE SCALE GENOMIC DNA]</scope>
</reference>
<protein>
    <recommendedName>
        <fullName evidence="3">Cupin 2 conserved barrel domain-containing protein</fullName>
    </recommendedName>
</protein>
<dbReference type="EMBL" id="CABFNS010000782">
    <property type="protein sequence ID" value="VUC28259.1"/>
    <property type="molecule type" value="Genomic_DNA"/>
</dbReference>
<dbReference type="Gene3D" id="2.60.120.10">
    <property type="entry name" value="Jelly Rolls"/>
    <property type="match status" value="2"/>
</dbReference>
<organism evidence="1 2">
    <name type="scientific">Bionectria ochroleuca</name>
    <name type="common">Gliocladium roseum</name>
    <dbReference type="NCBI Taxonomy" id="29856"/>
    <lineage>
        <taxon>Eukaryota</taxon>
        <taxon>Fungi</taxon>
        <taxon>Dikarya</taxon>
        <taxon>Ascomycota</taxon>
        <taxon>Pezizomycotina</taxon>
        <taxon>Sordariomycetes</taxon>
        <taxon>Hypocreomycetidae</taxon>
        <taxon>Hypocreales</taxon>
        <taxon>Bionectriaceae</taxon>
        <taxon>Clonostachys</taxon>
    </lineage>
</organism>
<dbReference type="SUPFAM" id="SSF51182">
    <property type="entry name" value="RmlC-like cupins"/>
    <property type="match status" value="1"/>
</dbReference>
<dbReference type="Proteomes" id="UP000766486">
    <property type="component" value="Unassembled WGS sequence"/>
</dbReference>
<gene>
    <name evidence="1" type="ORF">CLO192961_LOCUS228817</name>
</gene>
<dbReference type="InterPro" id="IPR011051">
    <property type="entry name" value="RmlC_Cupin_sf"/>
</dbReference>
<sequence length="361" mass="40448">MGRQSHPPVALVKLLRAFGFPIRCDPALRRFSCQHSVPHSYLIRCSHPWQRESGDMGLTRHSSPPGLKQAYILDSIGFPTQATSNFENRLIASPNETDGIFLLSHRRFTTETVDEGLSEIGLYPRAIFVLKGAIKLHDAGSCKVITEGDFVFVPESRTYGYMVHEPGTELLLLTTYLEHGNSKADPKEAMVQTKDILTPSSSELYLLKRNVGRCSVFGGFLTRPLLRQSHGLDRISISIMESTTRYPERPFVDRWVCFTNVHHCFYVLEGQFKFKIKGDMEWSYADAGESFFVPSRTFFIGDVASETARVILFANGEGVDEMVVKAGHSHEGPLPETIGKWDGWDEARVKSACAQLGAQIE</sequence>
<dbReference type="InterPro" id="IPR014710">
    <property type="entry name" value="RmlC-like_jellyroll"/>
</dbReference>
<evidence type="ECO:0000313" key="1">
    <source>
        <dbReference type="EMBL" id="VUC28259.1"/>
    </source>
</evidence>
<proteinExistence type="predicted"/>
<accession>A0ABY6UAY9</accession>
<evidence type="ECO:0008006" key="3">
    <source>
        <dbReference type="Google" id="ProtNLM"/>
    </source>
</evidence>
<comment type="caution">
    <text evidence="1">The sequence shown here is derived from an EMBL/GenBank/DDBJ whole genome shotgun (WGS) entry which is preliminary data.</text>
</comment>
<keyword evidence="2" id="KW-1185">Reference proteome</keyword>